<gene>
    <name evidence="12 15" type="primary">purD</name>
    <name evidence="15" type="ORF">PUV54_09665</name>
</gene>
<evidence type="ECO:0000313" key="15">
    <source>
        <dbReference type="EMBL" id="WDI30227.1"/>
    </source>
</evidence>
<evidence type="ECO:0000256" key="3">
    <source>
        <dbReference type="ARBA" id="ARBA00005174"/>
    </source>
</evidence>
<dbReference type="GO" id="GO:0006189">
    <property type="term" value="P:'de novo' IMP biosynthetic process"/>
    <property type="evidence" value="ECO:0007669"/>
    <property type="project" value="UniProtKB-UniRule"/>
</dbReference>
<dbReference type="PROSITE" id="PS00184">
    <property type="entry name" value="GARS"/>
    <property type="match status" value="1"/>
</dbReference>
<dbReference type="InterPro" id="IPR020561">
    <property type="entry name" value="PRibGlycinamid_synth_ATP-grasp"/>
</dbReference>
<evidence type="ECO:0000256" key="1">
    <source>
        <dbReference type="ARBA" id="ARBA00001936"/>
    </source>
</evidence>
<dbReference type="Pfam" id="PF02844">
    <property type="entry name" value="GARS_N"/>
    <property type="match status" value="1"/>
</dbReference>
<comment type="cofactor">
    <cofactor evidence="2">
        <name>Mg(2+)</name>
        <dbReference type="ChEBI" id="CHEBI:18420"/>
    </cofactor>
</comment>
<comment type="cofactor">
    <cofactor evidence="1">
        <name>Mn(2+)</name>
        <dbReference type="ChEBI" id="CHEBI:29035"/>
    </cofactor>
</comment>
<dbReference type="Proteomes" id="UP001214043">
    <property type="component" value="Chromosome"/>
</dbReference>
<dbReference type="GO" id="GO:0004637">
    <property type="term" value="F:phosphoribosylamine-glycine ligase activity"/>
    <property type="evidence" value="ECO:0007669"/>
    <property type="project" value="UniProtKB-UniRule"/>
</dbReference>
<dbReference type="SUPFAM" id="SSF51246">
    <property type="entry name" value="Rudiment single hybrid motif"/>
    <property type="match status" value="1"/>
</dbReference>
<evidence type="ECO:0000256" key="8">
    <source>
        <dbReference type="ARBA" id="ARBA00022840"/>
    </source>
</evidence>
<dbReference type="KEGG" id="hfl:PUV54_09665"/>
<evidence type="ECO:0000256" key="5">
    <source>
        <dbReference type="ARBA" id="ARBA00022598"/>
    </source>
</evidence>
<dbReference type="SMART" id="SM01209">
    <property type="entry name" value="GARS_A"/>
    <property type="match status" value="1"/>
</dbReference>
<dbReference type="InterPro" id="IPR020562">
    <property type="entry name" value="PRibGlycinamide_synth_N"/>
</dbReference>
<keyword evidence="6 13" id="KW-0547">Nucleotide-binding</keyword>
<dbReference type="HAMAP" id="MF_00138">
    <property type="entry name" value="GARS"/>
    <property type="match status" value="1"/>
</dbReference>
<dbReference type="SUPFAM" id="SSF56059">
    <property type="entry name" value="Glutathione synthetase ATP-binding domain-like"/>
    <property type="match status" value="1"/>
</dbReference>
<keyword evidence="16" id="KW-1185">Reference proteome</keyword>
<dbReference type="InterPro" id="IPR020560">
    <property type="entry name" value="PRibGlycinamide_synth_C-dom"/>
</dbReference>
<dbReference type="AlphaFoldDB" id="A0AAE9ZD12"/>
<dbReference type="InterPro" id="IPR013815">
    <property type="entry name" value="ATP_grasp_subdomain_1"/>
</dbReference>
<dbReference type="SMART" id="SM01210">
    <property type="entry name" value="GARS_C"/>
    <property type="match status" value="1"/>
</dbReference>
<dbReference type="InterPro" id="IPR016185">
    <property type="entry name" value="PreATP-grasp_dom_sf"/>
</dbReference>
<dbReference type="InterPro" id="IPR037123">
    <property type="entry name" value="PRibGlycinamide_synth_C_sf"/>
</dbReference>
<dbReference type="FunFam" id="3.30.1490.20:FF:000006">
    <property type="entry name" value="phosphoribosylamine--glycine ligase, chloroplastic-like"/>
    <property type="match status" value="1"/>
</dbReference>
<dbReference type="Pfam" id="PF01071">
    <property type="entry name" value="GARS_A"/>
    <property type="match status" value="1"/>
</dbReference>
<name>A0AAE9ZD12_9PROT</name>
<evidence type="ECO:0000256" key="12">
    <source>
        <dbReference type="HAMAP-Rule" id="MF_00138"/>
    </source>
</evidence>
<comment type="catalytic activity">
    <reaction evidence="12">
        <text>5-phospho-beta-D-ribosylamine + glycine + ATP = N(1)-(5-phospho-beta-D-ribosyl)glycinamide + ADP + phosphate + H(+)</text>
        <dbReference type="Rhea" id="RHEA:17453"/>
        <dbReference type="ChEBI" id="CHEBI:15378"/>
        <dbReference type="ChEBI" id="CHEBI:30616"/>
        <dbReference type="ChEBI" id="CHEBI:43474"/>
        <dbReference type="ChEBI" id="CHEBI:57305"/>
        <dbReference type="ChEBI" id="CHEBI:58681"/>
        <dbReference type="ChEBI" id="CHEBI:143788"/>
        <dbReference type="ChEBI" id="CHEBI:456216"/>
        <dbReference type="EC" id="6.3.4.13"/>
    </reaction>
</comment>
<feature type="domain" description="ATP-grasp" evidence="14">
    <location>
        <begin position="116"/>
        <end position="321"/>
    </location>
</feature>
<reference evidence="15" key="1">
    <citation type="submission" date="2023-02" db="EMBL/GenBank/DDBJ databases">
        <title>Genome sequence of Hyphococcus flavus.</title>
        <authorList>
            <person name="Rong J.-C."/>
            <person name="Zhao Q."/>
            <person name="Yi M."/>
            <person name="Wu J.-Y."/>
        </authorList>
    </citation>
    <scope>NUCLEOTIDE SEQUENCE</scope>
    <source>
        <strain evidence="15">MCCC 1K03223</strain>
    </source>
</reference>
<dbReference type="InterPro" id="IPR011761">
    <property type="entry name" value="ATP-grasp"/>
</dbReference>
<evidence type="ECO:0000256" key="4">
    <source>
        <dbReference type="ARBA" id="ARBA00013255"/>
    </source>
</evidence>
<dbReference type="PROSITE" id="PS50975">
    <property type="entry name" value="ATP_GRASP"/>
    <property type="match status" value="1"/>
</dbReference>
<evidence type="ECO:0000256" key="2">
    <source>
        <dbReference type="ARBA" id="ARBA00001946"/>
    </source>
</evidence>
<evidence type="ECO:0000256" key="10">
    <source>
        <dbReference type="ARBA" id="ARBA00042242"/>
    </source>
</evidence>
<protein>
    <recommendedName>
        <fullName evidence="4 12">Phosphoribosylamine--glycine ligase</fullName>
        <ecNumber evidence="4 12">6.3.4.13</ecNumber>
    </recommendedName>
    <alternativeName>
        <fullName evidence="12">GARS</fullName>
    </alternativeName>
    <alternativeName>
        <fullName evidence="10 12">Glycinamide ribonucleotide synthetase</fullName>
    </alternativeName>
    <alternativeName>
        <fullName evidence="11 12">Phosphoribosylglycinamide synthetase</fullName>
    </alternativeName>
</protein>
<evidence type="ECO:0000256" key="7">
    <source>
        <dbReference type="ARBA" id="ARBA00022755"/>
    </source>
</evidence>
<comment type="similarity">
    <text evidence="9 12">Belongs to the GARS family.</text>
</comment>
<dbReference type="NCBIfam" id="TIGR00877">
    <property type="entry name" value="purD"/>
    <property type="match status" value="1"/>
</dbReference>
<dbReference type="SUPFAM" id="SSF52440">
    <property type="entry name" value="PreATP-grasp domain"/>
    <property type="match status" value="1"/>
</dbReference>
<dbReference type="GO" id="GO:0005524">
    <property type="term" value="F:ATP binding"/>
    <property type="evidence" value="ECO:0007669"/>
    <property type="project" value="UniProtKB-UniRule"/>
</dbReference>
<dbReference type="EC" id="6.3.4.13" evidence="4 12"/>
<evidence type="ECO:0000256" key="13">
    <source>
        <dbReference type="PROSITE-ProRule" id="PRU00409"/>
    </source>
</evidence>
<dbReference type="GO" id="GO:0009113">
    <property type="term" value="P:purine nucleobase biosynthetic process"/>
    <property type="evidence" value="ECO:0007669"/>
    <property type="project" value="InterPro"/>
</dbReference>
<keyword evidence="7 12" id="KW-0658">Purine biosynthesis</keyword>
<dbReference type="GO" id="GO:0046872">
    <property type="term" value="F:metal ion binding"/>
    <property type="evidence" value="ECO:0007669"/>
    <property type="project" value="InterPro"/>
</dbReference>
<dbReference type="Pfam" id="PF02843">
    <property type="entry name" value="GARS_C"/>
    <property type="match status" value="1"/>
</dbReference>
<dbReference type="EMBL" id="CP118166">
    <property type="protein sequence ID" value="WDI30227.1"/>
    <property type="molecule type" value="Genomic_DNA"/>
</dbReference>
<dbReference type="Gene3D" id="3.90.600.10">
    <property type="entry name" value="Phosphoribosylglycinamide synthetase, C-terminal domain"/>
    <property type="match status" value="1"/>
</dbReference>
<dbReference type="Gene3D" id="3.30.470.20">
    <property type="entry name" value="ATP-grasp fold, B domain"/>
    <property type="match status" value="1"/>
</dbReference>
<dbReference type="Gene3D" id="3.40.50.20">
    <property type="match status" value="1"/>
</dbReference>
<dbReference type="Gene3D" id="3.30.1490.20">
    <property type="entry name" value="ATP-grasp fold, A domain"/>
    <property type="match status" value="1"/>
</dbReference>
<proteinExistence type="inferred from homology"/>
<sequence length="433" mass="45778">MTDEKEIAQVKVLLVGGGGREDALGWKIAQSPELSKLYLAPGGPRLNHIGERLSISDGDIEALADFAAEKALDLVVVGPEAPLAAGLGDALRERGVPCFGPDRAAAKLESSKGFMKEVCAAAGAPTASYGRFSDAEPAKAFLREQTAPYVIKADGLAAGKGVVIAETLQDADSAVDEMLGGKFGDASAEVVIEEFMEGEEASFFAITDGENIVPMIAAQDHKRAYDGDEGPNTGGMGAYSPAPVFTGTVYERTMKQLIEPVVAEMKKRGTPYVGVLYAGLMIKDEQPRLVEFNARFGDPECQLLMRRMRSDLLPLLYRAATGQLKGAAIDWSDDAAALVVMAADGYPGAYKKGSEIKNVDKAEDLPGVIVFHAGTKEEDGKLLANGGRVLNVTATGADIREAVTRAYAGVEAIDWPGGFYRKDIGWRALGGAS</sequence>
<evidence type="ECO:0000256" key="11">
    <source>
        <dbReference type="ARBA" id="ARBA00042864"/>
    </source>
</evidence>
<evidence type="ECO:0000259" key="14">
    <source>
        <dbReference type="PROSITE" id="PS50975"/>
    </source>
</evidence>
<evidence type="ECO:0000313" key="16">
    <source>
        <dbReference type="Proteomes" id="UP001214043"/>
    </source>
</evidence>
<dbReference type="InterPro" id="IPR020559">
    <property type="entry name" value="PRibGlycinamide_synth_CS"/>
</dbReference>
<dbReference type="PANTHER" id="PTHR43472">
    <property type="entry name" value="PHOSPHORIBOSYLAMINE--GLYCINE LIGASE"/>
    <property type="match status" value="1"/>
</dbReference>
<accession>A0AAE9ZD12</accession>
<keyword evidence="8 13" id="KW-0067">ATP-binding</keyword>
<dbReference type="PANTHER" id="PTHR43472:SF1">
    <property type="entry name" value="PHOSPHORIBOSYLAMINE--GLYCINE LIGASE, CHLOROPLASTIC"/>
    <property type="match status" value="1"/>
</dbReference>
<evidence type="ECO:0000256" key="6">
    <source>
        <dbReference type="ARBA" id="ARBA00022741"/>
    </source>
</evidence>
<dbReference type="InterPro" id="IPR000115">
    <property type="entry name" value="PRibGlycinamide_synth"/>
</dbReference>
<dbReference type="FunFam" id="3.90.600.10:FF:000001">
    <property type="entry name" value="Trifunctional purine biosynthetic protein adenosine-3"/>
    <property type="match status" value="1"/>
</dbReference>
<comment type="pathway">
    <text evidence="3 12">Purine metabolism; IMP biosynthesis via de novo pathway; N(1)-(5-phospho-D-ribosyl)glycinamide from 5-phospho-alpha-D-ribose 1-diphosphate: step 2/2.</text>
</comment>
<organism evidence="15 16">
    <name type="scientific">Hyphococcus flavus</name>
    <dbReference type="NCBI Taxonomy" id="1866326"/>
    <lineage>
        <taxon>Bacteria</taxon>
        <taxon>Pseudomonadati</taxon>
        <taxon>Pseudomonadota</taxon>
        <taxon>Alphaproteobacteria</taxon>
        <taxon>Parvularculales</taxon>
        <taxon>Parvularculaceae</taxon>
        <taxon>Hyphococcus</taxon>
    </lineage>
</organism>
<evidence type="ECO:0000256" key="9">
    <source>
        <dbReference type="ARBA" id="ARBA00038345"/>
    </source>
</evidence>
<keyword evidence="5 12" id="KW-0436">Ligase</keyword>
<dbReference type="InterPro" id="IPR011054">
    <property type="entry name" value="Rudment_hybrid_motif"/>
</dbReference>